<feature type="chain" id="PRO_5013320392" description="Ricin B lectin domain-containing protein" evidence="1">
    <location>
        <begin position="20"/>
        <end position="195"/>
    </location>
</feature>
<sequence>MFILMLFYNLCIIKASVLSQKCILRFFCDNSLYMSYDKYQVSLKNIEEIEKNNLNILIKKENGIFVIDRAFLCALNNKNIGACPLPTKNITFKRIKNVKNGIVIKNNVGLCLTVQKDTQNMVFENCKSGSEKKKQVFIMLSPKEYKCEYDKIIKKEEESLSLEENSSSELQEKIPIDQTQVDFNLFFETAANKQE</sequence>
<organism evidence="2 3">
    <name type="scientific">Ecytonucleospora hepatopenaei</name>
    <dbReference type="NCBI Taxonomy" id="646526"/>
    <lineage>
        <taxon>Eukaryota</taxon>
        <taxon>Fungi</taxon>
        <taxon>Fungi incertae sedis</taxon>
        <taxon>Microsporidia</taxon>
        <taxon>Enterocytozoonidae</taxon>
        <taxon>Ecytonucleospora</taxon>
    </lineage>
</organism>
<keyword evidence="1" id="KW-0732">Signal</keyword>
<dbReference type="EMBL" id="MNPJ01000016">
    <property type="protein sequence ID" value="OQS54813.1"/>
    <property type="molecule type" value="Genomic_DNA"/>
</dbReference>
<dbReference type="Proteomes" id="UP000192758">
    <property type="component" value="Unassembled WGS sequence"/>
</dbReference>
<comment type="caution">
    <text evidence="2">The sequence shown here is derived from an EMBL/GenBank/DDBJ whole genome shotgun (WGS) entry which is preliminary data.</text>
</comment>
<evidence type="ECO:0008006" key="4">
    <source>
        <dbReference type="Google" id="ProtNLM"/>
    </source>
</evidence>
<dbReference type="VEuPathDB" id="MicrosporidiaDB:EHP00_168"/>
<accession>A0A1W0E6E5</accession>
<feature type="signal peptide" evidence="1">
    <location>
        <begin position="1"/>
        <end position="19"/>
    </location>
</feature>
<evidence type="ECO:0000256" key="1">
    <source>
        <dbReference type="SAM" id="SignalP"/>
    </source>
</evidence>
<evidence type="ECO:0000313" key="3">
    <source>
        <dbReference type="Proteomes" id="UP000192758"/>
    </source>
</evidence>
<protein>
    <recommendedName>
        <fullName evidence="4">Ricin B lectin domain-containing protein</fullName>
    </recommendedName>
</protein>
<reference evidence="2 3" key="1">
    <citation type="journal article" date="2017" name="Environ. Microbiol.">
        <title>Decay of the glycolytic pathway and adaptation to intranuclear parasitism within Enterocytozoonidae microsporidia.</title>
        <authorList>
            <person name="Wiredu Boakye D."/>
            <person name="Jaroenlak P."/>
            <person name="Prachumwat A."/>
            <person name="Williams T.A."/>
            <person name="Bateman K.S."/>
            <person name="Itsathitphaisarn O."/>
            <person name="Sritunyalucksana K."/>
            <person name="Paszkiewicz K.H."/>
            <person name="Moore K.A."/>
            <person name="Stentiford G.D."/>
            <person name="Williams B.A."/>
        </authorList>
    </citation>
    <scope>NUCLEOTIDE SEQUENCE [LARGE SCALE GENOMIC DNA]</scope>
    <source>
        <strain evidence="2 3">TH1</strain>
    </source>
</reference>
<dbReference type="AlphaFoldDB" id="A0A1W0E6E5"/>
<keyword evidence="3" id="KW-1185">Reference proteome</keyword>
<evidence type="ECO:0000313" key="2">
    <source>
        <dbReference type="EMBL" id="OQS54813.1"/>
    </source>
</evidence>
<name>A0A1W0E6E5_9MICR</name>
<gene>
    <name evidence="2" type="ORF">EHP00_168</name>
</gene>
<proteinExistence type="predicted"/>